<dbReference type="OrthoDB" id="9814125at2"/>
<dbReference type="EMBL" id="MDEH01000002">
    <property type="protein sequence ID" value="PPU74051.1"/>
    <property type="molecule type" value="Genomic_DNA"/>
</dbReference>
<dbReference type="PRINTS" id="PR00032">
    <property type="entry name" value="HTHARAC"/>
</dbReference>
<dbReference type="InterPro" id="IPR003313">
    <property type="entry name" value="AraC-bd"/>
</dbReference>
<dbReference type="SMART" id="SM00342">
    <property type="entry name" value="HTH_ARAC"/>
    <property type="match status" value="1"/>
</dbReference>
<feature type="domain" description="HTH araC/xylS-type" evidence="5">
    <location>
        <begin position="197"/>
        <end position="295"/>
    </location>
</feature>
<dbReference type="SUPFAM" id="SSF46689">
    <property type="entry name" value="Homeodomain-like"/>
    <property type="match status" value="1"/>
</dbReference>
<organism evidence="6 7">
    <name type="scientific">Xanthomonas melonis</name>
    <dbReference type="NCBI Taxonomy" id="56456"/>
    <lineage>
        <taxon>Bacteria</taxon>
        <taxon>Pseudomonadati</taxon>
        <taxon>Pseudomonadota</taxon>
        <taxon>Gammaproteobacteria</taxon>
        <taxon>Lysobacterales</taxon>
        <taxon>Lysobacteraceae</taxon>
        <taxon>Xanthomonas</taxon>
    </lineage>
</organism>
<dbReference type="GO" id="GO:0043565">
    <property type="term" value="F:sequence-specific DNA binding"/>
    <property type="evidence" value="ECO:0007669"/>
    <property type="project" value="InterPro"/>
</dbReference>
<accession>A0A2S7DJQ5</accession>
<evidence type="ECO:0000259" key="5">
    <source>
        <dbReference type="PROSITE" id="PS01124"/>
    </source>
</evidence>
<dbReference type="InterPro" id="IPR011051">
    <property type="entry name" value="RmlC_Cupin_sf"/>
</dbReference>
<dbReference type="InterPro" id="IPR009057">
    <property type="entry name" value="Homeodomain-like_sf"/>
</dbReference>
<evidence type="ECO:0000256" key="4">
    <source>
        <dbReference type="ARBA" id="ARBA00023163"/>
    </source>
</evidence>
<dbReference type="PANTHER" id="PTHR43280">
    <property type="entry name" value="ARAC-FAMILY TRANSCRIPTIONAL REGULATOR"/>
    <property type="match status" value="1"/>
</dbReference>
<keyword evidence="1" id="KW-0805">Transcription regulation</keyword>
<gene>
    <name evidence="6" type="ORF">XmelCFBP4644_06320</name>
</gene>
<dbReference type="InterPro" id="IPR047264">
    <property type="entry name" value="Cupin_HpaA-like_N"/>
</dbReference>
<dbReference type="GO" id="GO:0003700">
    <property type="term" value="F:DNA-binding transcription factor activity"/>
    <property type="evidence" value="ECO:0007669"/>
    <property type="project" value="InterPro"/>
</dbReference>
<dbReference type="PANTHER" id="PTHR43280:SF32">
    <property type="entry name" value="TRANSCRIPTIONAL REGULATORY PROTEIN"/>
    <property type="match status" value="1"/>
</dbReference>
<comment type="caution">
    <text evidence="6">The sequence shown here is derived from an EMBL/GenBank/DDBJ whole genome shotgun (WGS) entry which is preliminary data.</text>
</comment>
<dbReference type="Pfam" id="PF12833">
    <property type="entry name" value="HTH_18"/>
    <property type="match status" value="1"/>
</dbReference>
<dbReference type="Pfam" id="PF02311">
    <property type="entry name" value="AraC_binding"/>
    <property type="match status" value="1"/>
</dbReference>
<dbReference type="Gene3D" id="1.10.10.60">
    <property type="entry name" value="Homeodomain-like"/>
    <property type="match status" value="1"/>
</dbReference>
<evidence type="ECO:0000256" key="2">
    <source>
        <dbReference type="ARBA" id="ARBA00023125"/>
    </source>
</evidence>
<evidence type="ECO:0000313" key="7">
    <source>
        <dbReference type="Proteomes" id="UP000239865"/>
    </source>
</evidence>
<keyword evidence="2" id="KW-0238">DNA-binding</keyword>
<dbReference type="InterPro" id="IPR018060">
    <property type="entry name" value="HTH_AraC"/>
</dbReference>
<name>A0A2S7DJQ5_9XANT</name>
<reference evidence="6 7" key="1">
    <citation type="submission" date="2016-08" db="EMBL/GenBank/DDBJ databases">
        <authorList>
            <person name="Seilhamer J.J."/>
        </authorList>
    </citation>
    <scope>NUCLEOTIDE SEQUENCE [LARGE SCALE GENOMIC DNA]</scope>
    <source>
        <strain evidence="6 7">CFBP4644</strain>
    </source>
</reference>
<dbReference type="CDD" id="cd06999">
    <property type="entry name" value="cupin_HpaA-like_N"/>
    <property type="match status" value="1"/>
</dbReference>
<evidence type="ECO:0000256" key="1">
    <source>
        <dbReference type="ARBA" id="ARBA00023015"/>
    </source>
</evidence>
<dbReference type="Proteomes" id="UP000239865">
    <property type="component" value="Unassembled WGS sequence"/>
</dbReference>
<dbReference type="InterPro" id="IPR020449">
    <property type="entry name" value="Tscrpt_reg_AraC-type_HTH"/>
</dbReference>
<evidence type="ECO:0000256" key="3">
    <source>
        <dbReference type="ARBA" id="ARBA00023159"/>
    </source>
</evidence>
<proteinExistence type="predicted"/>
<keyword evidence="4" id="KW-0804">Transcription</keyword>
<evidence type="ECO:0000313" key="6">
    <source>
        <dbReference type="EMBL" id="PPU74051.1"/>
    </source>
</evidence>
<keyword evidence="3" id="KW-0010">Activator</keyword>
<sequence>MPTRAPHVTATVPAYGLYGEHRSETLELLHWESIAARSRLHDWRIVPHRHAALAQLLYLQRGPATLQLDAHSQRLRGATLVWLPPLCVHGFAFGPQVRGHVITLCVPLVRQALAATPLLDRAMTVPAVLPVQHSRVLLDAVFAGIASDHAQRRIGYEAALQAAAAQLLIWTARNVLEQAHAAHAAGQQGNPALRHLRGYQALIDQHYRAHWPMSRYADQLGVTPGHLNALCKRLTGAGALELLQRRVMLEARRSLRYTSMSVQQIAATLGFFDAAYFSRYFARHAGCSPTRFRAGN</sequence>
<dbReference type="AlphaFoldDB" id="A0A2S7DJQ5"/>
<dbReference type="PROSITE" id="PS01124">
    <property type="entry name" value="HTH_ARAC_FAMILY_2"/>
    <property type="match status" value="1"/>
</dbReference>
<protein>
    <submittedName>
        <fullName evidence="6">AraC family transcriptional regulator</fullName>
    </submittedName>
</protein>
<dbReference type="RefSeq" id="WP_104586276.1">
    <property type="nucleotide sequence ID" value="NZ_JAJGQH010000003.1"/>
</dbReference>
<dbReference type="SUPFAM" id="SSF51182">
    <property type="entry name" value="RmlC-like cupins"/>
    <property type="match status" value="1"/>
</dbReference>